<dbReference type="InterPro" id="IPR011006">
    <property type="entry name" value="CheY-like_superfamily"/>
</dbReference>
<keyword evidence="11" id="KW-1185">Reference proteome</keyword>
<dbReference type="InterPro" id="IPR000700">
    <property type="entry name" value="PAS-assoc_C"/>
</dbReference>
<evidence type="ECO:0000259" key="6">
    <source>
        <dbReference type="PROSITE" id="PS50109"/>
    </source>
</evidence>
<dbReference type="SMART" id="SM00448">
    <property type="entry name" value="REC"/>
    <property type="match status" value="1"/>
</dbReference>
<accession>A0A562QDZ1</accession>
<dbReference type="EC" id="2.7.13.3" evidence="2"/>
<evidence type="ECO:0000256" key="5">
    <source>
        <dbReference type="SAM" id="MobiDB-lite"/>
    </source>
</evidence>
<dbReference type="Pfam" id="PF02518">
    <property type="entry name" value="HATPase_c"/>
    <property type="match status" value="1"/>
</dbReference>
<evidence type="ECO:0000313" key="10">
    <source>
        <dbReference type="EMBL" id="TWI54968.1"/>
    </source>
</evidence>
<proteinExistence type="predicted"/>
<evidence type="ECO:0000256" key="4">
    <source>
        <dbReference type="PROSITE-ProRule" id="PRU00169"/>
    </source>
</evidence>
<feature type="modified residue" description="4-aspartylphosphate" evidence="4">
    <location>
        <position position="496"/>
    </location>
</feature>
<evidence type="ECO:0000259" key="7">
    <source>
        <dbReference type="PROSITE" id="PS50110"/>
    </source>
</evidence>
<organism evidence="10 11">
    <name type="scientific">Pseudomonas duriflava</name>
    <dbReference type="NCBI Taxonomy" id="459528"/>
    <lineage>
        <taxon>Bacteria</taxon>
        <taxon>Pseudomonadati</taxon>
        <taxon>Pseudomonadota</taxon>
        <taxon>Gammaproteobacteria</taxon>
        <taxon>Pseudomonadales</taxon>
        <taxon>Pseudomonadaceae</taxon>
        <taxon>Pseudomonas</taxon>
    </lineage>
</organism>
<evidence type="ECO:0000259" key="9">
    <source>
        <dbReference type="PROSITE" id="PS50113"/>
    </source>
</evidence>
<dbReference type="Pfam" id="PF00512">
    <property type="entry name" value="HisKA"/>
    <property type="match status" value="1"/>
</dbReference>
<dbReference type="NCBIfam" id="NF010076">
    <property type="entry name" value="PRK13557.1"/>
    <property type="match status" value="1"/>
</dbReference>
<dbReference type="Gene3D" id="3.40.50.2300">
    <property type="match status" value="1"/>
</dbReference>
<dbReference type="InterPro" id="IPR001610">
    <property type="entry name" value="PAC"/>
</dbReference>
<dbReference type="SUPFAM" id="SSF47384">
    <property type="entry name" value="Homodimeric domain of signal transducing histidine kinase"/>
    <property type="match status" value="1"/>
</dbReference>
<evidence type="ECO:0000313" key="11">
    <source>
        <dbReference type="Proteomes" id="UP000316905"/>
    </source>
</evidence>
<evidence type="ECO:0000256" key="2">
    <source>
        <dbReference type="ARBA" id="ARBA00012438"/>
    </source>
</evidence>
<dbReference type="Gene3D" id="1.10.287.130">
    <property type="match status" value="1"/>
</dbReference>
<dbReference type="Proteomes" id="UP000316905">
    <property type="component" value="Unassembled WGS sequence"/>
</dbReference>
<protein>
    <recommendedName>
        <fullName evidence="2">histidine kinase</fullName>
        <ecNumber evidence="2">2.7.13.3</ecNumber>
    </recommendedName>
</protein>
<dbReference type="Gene3D" id="3.30.450.20">
    <property type="entry name" value="PAS domain"/>
    <property type="match status" value="1"/>
</dbReference>
<evidence type="ECO:0000259" key="8">
    <source>
        <dbReference type="PROSITE" id="PS50112"/>
    </source>
</evidence>
<dbReference type="SUPFAM" id="SSF55874">
    <property type="entry name" value="ATPase domain of HSP90 chaperone/DNA topoisomerase II/histidine kinase"/>
    <property type="match status" value="1"/>
</dbReference>
<reference evidence="10 11" key="1">
    <citation type="journal article" date="2015" name="Stand. Genomic Sci.">
        <title>Genomic Encyclopedia of Bacterial and Archaeal Type Strains, Phase III: the genomes of soil and plant-associated and newly described type strains.</title>
        <authorList>
            <person name="Whitman W.B."/>
            <person name="Woyke T."/>
            <person name="Klenk H.P."/>
            <person name="Zhou Y."/>
            <person name="Lilburn T.G."/>
            <person name="Beck B.J."/>
            <person name="De Vos P."/>
            <person name="Vandamme P."/>
            <person name="Eisen J.A."/>
            <person name="Garrity G."/>
            <person name="Hugenholtz P."/>
            <person name="Kyrpides N.C."/>
        </authorList>
    </citation>
    <scope>NUCLEOTIDE SEQUENCE [LARGE SCALE GENOMIC DNA]</scope>
    <source>
        <strain evidence="10 11">CGMCC 1.6858</strain>
    </source>
</reference>
<dbReference type="InterPro" id="IPR035965">
    <property type="entry name" value="PAS-like_dom_sf"/>
</dbReference>
<dbReference type="PROSITE" id="PS50109">
    <property type="entry name" value="HIS_KIN"/>
    <property type="match status" value="1"/>
</dbReference>
<dbReference type="PANTHER" id="PTHR43065">
    <property type="entry name" value="SENSOR HISTIDINE KINASE"/>
    <property type="match status" value="1"/>
</dbReference>
<dbReference type="InterPro" id="IPR003594">
    <property type="entry name" value="HATPase_dom"/>
</dbReference>
<feature type="region of interest" description="Disordered" evidence="5">
    <location>
        <begin position="1"/>
        <end position="39"/>
    </location>
</feature>
<name>A0A562QDZ1_9PSED</name>
<feature type="domain" description="PAC" evidence="9">
    <location>
        <begin position="136"/>
        <end position="190"/>
    </location>
</feature>
<dbReference type="SUPFAM" id="SSF55785">
    <property type="entry name" value="PYP-like sensor domain (PAS domain)"/>
    <property type="match status" value="1"/>
</dbReference>
<dbReference type="InterPro" id="IPR004358">
    <property type="entry name" value="Sig_transdc_His_kin-like_C"/>
</dbReference>
<dbReference type="SUPFAM" id="SSF52172">
    <property type="entry name" value="CheY-like"/>
    <property type="match status" value="1"/>
</dbReference>
<dbReference type="InterPro" id="IPR003661">
    <property type="entry name" value="HisK_dim/P_dom"/>
</dbReference>
<dbReference type="InterPro" id="IPR001789">
    <property type="entry name" value="Sig_transdc_resp-reg_receiver"/>
</dbReference>
<feature type="domain" description="Histidine kinase" evidence="6">
    <location>
        <begin position="203"/>
        <end position="422"/>
    </location>
</feature>
<dbReference type="PROSITE" id="PS50112">
    <property type="entry name" value="PAS"/>
    <property type="match status" value="1"/>
</dbReference>
<feature type="compositionally biased region" description="Gly residues" evidence="5">
    <location>
        <begin position="19"/>
        <end position="33"/>
    </location>
</feature>
<dbReference type="OrthoDB" id="9772100at2"/>
<evidence type="ECO:0000256" key="1">
    <source>
        <dbReference type="ARBA" id="ARBA00000085"/>
    </source>
</evidence>
<dbReference type="Pfam" id="PF00072">
    <property type="entry name" value="Response_reg"/>
    <property type="match status" value="1"/>
</dbReference>
<dbReference type="CDD" id="cd00082">
    <property type="entry name" value="HisKA"/>
    <property type="match status" value="1"/>
</dbReference>
<dbReference type="InterPro" id="IPR036097">
    <property type="entry name" value="HisK_dim/P_sf"/>
</dbReference>
<dbReference type="SMART" id="SM00387">
    <property type="entry name" value="HATPase_c"/>
    <property type="match status" value="1"/>
</dbReference>
<dbReference type="PANTHER" id="PTHR43065:SF42">
    <property type="entry name" value="TWO-COMPONENT SENSOR PPRA"/>
    <property type="match status" value="1"/>
</dbReference>
<dbReference type="PROSITE" id="PS50113">
    <property type="entry name" value="PAC"/>
    <property type="match status" value="1"/>
</dbReference>
<dbReference type="NCBIfam" id="TIGR00229">
    <property type="entry name" value="sensory_box"/>
    <property type="match status" value="1"/>
</dbReference>
<feature type="domain" description="PAS" evidence="8">
    <location>
        <begin position="86"/>
        <end position="133"/>
    </location>
</feature>
<comment type="catalytic activity">
    <reaction evidence="1">
        <text>ATP + protein L-histidine = ADP + protein N-phospho-L-histidine.</text>
        <dbReference type="EC" id="2.7.13.3"/>
    </reaction>
</comment>
<dbReference type="GO" id="GO:0000155">
    <property type="term" value="F:phosphorelay sensor kinase activity"/>
    <property type="evidence" value="ECO:0007669"/>
    <property type="project" value="InterPro"/>
</dbReference>
<dbReference type="Pfam" id="PF13426">
    <property type="entry name" value="PAS_9"/>
    <property type="match status" value="1"/>
</dbReference>
<dbReference type="InterPro" id="IPR036890">
    <property type="entry name" value="HATPase_C_sf"/>
</dbReference>
<feature type="compositionally biased region" description="Basic and acidic residues" evidence="5">
    <location>
        <begin position="1"/>
        <end position="17"/>
    </location>
</feature>
<dbReference type="EMBL" id="VLKY01000005">
    <property type="protein sequence ID" value="TWI54968.1"/>
    <property type="molecule type" value="Genomic_DNA"/>
</dbReference>
<dbReference type="AlphaFoldDB" id="A0A562QDZ1"/>
<keyword evidence="3 4" id="KW-0597">Phosphoprotein</keyword>
<dbReference type="SMART" id="SM00388">
    <property type="entry name" value="HisKA"/>
    <property type="match status" value="1"/>
</dbReference>
<dbReference type="PRINTS" id="PR00344">
    <property type="entry name" value="BCTRLSENSOR"/>
</dbReference>
<dbReference type="InterPro" id="IPR000014">
    <property type="entry name" value="PAS"/>
</dbReference>
<feature type="domain" description="Response regulatory" evidence="7">
    <location>
        <begin position="446"/>
        <end position="560"/>
    </location>
</feature>
<sequence>MTTSSDKGDANLDRPLDTEGGGQSAGLPAGGKLEGNSYHPLGNPGVKHWQASYISRSGLDDRGNIFFAAVEMTRMPMAISDPNQPDNPLVFVNRAFLDLTGYREEEVVGRNCRFLQGEKTDPDTVAEIRAALQDHRAVAVDILNYKAGGTPFWNAFFTGPIFDENGRLLYWFASQIDITRRRFSEQSFRQAQKMEAIGQLTAGLAHDFNNLLQVITGNLELAEQYTQDNAMLALAIQSAQQAAERGGKLTQQLLTFARKQRLEPRQVSLNSLVVDFSEMLVRTLGEKVDLRLDLKPGLPACTVDPTHMEMALLNVLINARDAMPNGGKVTIGTAILQDRERSDAHRLPAGVYVMICVIDEGEGMPPEIVQRATEPFFTTKTPGTGLGLAMVHGFVQQSHGRLEIESQPGEGTTVRMIFPVATERMVPPTPSDGSSEDSATLQSASTILLVEDSDDVRQVTESYLKSLGYQVFSAASGEDALQLLDRQGPVDLLFTDVMMPGGINGLVLARRIRQRYPDIPILLATGYMDDLASQDVDVSMITLTKPYRQHELADRIATLLDRTPSVFGQRNLTE</sequence>
<dbReference type="Gene3D" id="3.30.565.10">
    <property type="entry name" value="Histidine kinase-like ATPase, C-terminal domain"/>
    <property type="match status" value="1"/>
</dbReference>
<dbReference type="SMART" id="SM00086">
    <property type="entry name" value="PAC"/>
    <property type="match status" value="1"/>
</dbReference>
<dbReference type="RefSeq" id="WP_145140926.1">
    <property type="nucleotide sequence ID" value="NZ_VLKY01000005.1"/>
</dbReference>
<gene>
    <name evidence="10" type="ORF">IQ22_01875</name>
</gene>
<comment type="caution">
    <text evidence="10">The sequence shown here is derived from an EMBL/GenBank/DDBJ whole genome shotgun (WGS) entry which is preliminary data.</text>
</comment>
<dbReference type="CDD" id="cd00130">
    <property type="entry name" value="PAS"/>
    <property type="match status" value="1"/>
</dbReference>
<dbReference type="PROSITE" id="PS50110">
    <property type="entry name" value="RESPONSE_REGULATORY"/>
    <property type="match status" value="1"/>
</dbReference>
<dbReference type="InterPro" id="IPR005467">
    <property type="entry name" value="His_kinase_dom"/>
</dbReference>
<evidence type="ECO:0000256" key="3">
    <source>
        <dbReference type="ARBA" id="ARBA00022553"/>
    </source>
</evidence>